<reference evidence="9" key="1">
    <citation type="journal article" date="2019" name="Int. J. Syst. Evol. Microbiol.">
        <title>The Global Catalogue of Microorganisms (GCM) 10K type strain sequencing project: providing services to taxonomists for standard genome sequencing and annotation.</title>
        <authorList>
            <consortium name="The Broad Institute Genomics Platform"/>
            <consortium name="The Broad Institute Genome Sequencing Center for Infectious Disease"/>
            <person name="Wu L."/>
            <person name="Ma J."/>
        </authorList>
    </citation>
    <scope>NUCLEOTIDE SEQUENCE [LARGE SCALE GENOMIC DNA]</scope>
    <source>
        <strain evidence="9">KACC 12649</strain>
    </source>
</reference>
<dbReference type="SUPFAM" id="SSF103473">
    <property type="entry name" value="MFS general substrate transporter"/>
    <property type="match status" value="1"/>
</dbReference>
<evidence type="ECO:0000256" key="6">
    <source>
        <dbReference type="SAM" id="Phobius"/>
    </source>
</evidence>
<dbReference type="InterPro" id="IPR011701">
    <property type="entry name" value="MFS"/>
</dbReference>
<dbReference type="Gene3D" id="1.20.1250.20">
    <property type="entry name" value="MFS general substrate transporter like domains"/>
    <property type="match status" value="1"/>
</dbReference>
<feature type="transmembrane region" description="Helical" evidence="6">
    <location>
        <begin position="83"/>
        <end position="102"/>
    </location>
</feature>
<evidence type="ECO:0000259" key="7">
    <source>
        <dbReference type="PROSITE" id="PS50850"/>
    </source>
</evidence>
<dbReference type="Pfam" id="PF07690">
    <property type="entry name" value="MFS_1"/>
    <property type="match status" value="1"/>
</dbReference>
<comment type="caution">
    <text evidence="8">The sequence shown here is derived from an EMBL/GenBank/DDBJ whole genome shotgun (WGS) entry which is preliminary data.</text>
</comment>
<evidence type="ECO:0000256" key="5">
    <source>
        <dbReference type="ARBA" id="ARBA00023136"/>
    </source>
</evidence>
<dbReference type="InterPro" id="IPR020846">
    <property type="entry name" value="MFS_dom"/>
</dbReference>
<name>A0ABW0L7C6_9BURK</name>
<protein>
    <submittedName>
        <fullName evidence="8">MFS transporter</fullName>
    </submittedName>
</protein>
<evidence type="ECO:0000313" key="8">
    <source>
        <dbReference type="EMBL" id="MFC5461445.1"/>
    </source>
</evidence>
<accession>A0ABW0L7C6</accession>
<evidence type="ECO:0000256" key="1">
    <source>
        <dbReference type="ARBA" id="ARBA00004141"/>
    </source>
</evidence>
<feature type="transmembrane region" description="Helical" evidence="6">
    <location>
        <begin position="178"/>
        <end position="199"/>
    </location>
</feature>
<feature type="transmembrane region" description="Helical" evidence="6">
    <location>
        <begin position="333"/>
        <end position="354"/>
    </location>
</feature>
<dbReference type="RefSeq" id="WP_379784892.1">
    <property type="nucleotide sequence ID" value="NZ_JBHSMU010000015.1"/>
</dbReference>
<dbReference type="PANTHER" id="PTHR19432:SF35">
    <property type="entry name" value="SOLUTE CARRIER FAMILY 45 MEMBER 3 ISOFORM X1"/>
    <property type="match status" value="1"/>
</dbReference>
<keyword evidence="9" id="KW-1185">Reference proteome</keyword>
<evidence type="ECO:0000256" key="2">
    <source>
        <dbReference type="ARBA" id="ARBA00022448"/>
    </source>
</evidence>
<dbReference type="Proteomes" id="UP001596050">
    <property type="component" value="Unassembled WGS sequence"/>
</dbReference>
<feature type="transmembrane region" description="Helical" evidence="6">
    <location>
        <begin position="12"/>
        <end position="38"/>
    </location>
</feature>
<keyword evidence="2" id="KW-0813">Transport</keyword>
<dbReference type="InterPro" id="IPR036259">
    <property type="entry name" value="MFS_trans_sf"/>
</dbReference>
<feature type="transmembrane region" description="Helical" evidence="6">
    <location>
        <begin position="275"/>
        <end position="297"/>
    </location>
</feature>
<proteinExistence type="predicted"/>
<feature type="transmembrane region" description="Helical" evidence="6">
    <location>
        <begin position="108"/>
        <end position="133"/>
    </location>
</feature>
<feature type="transmembrane region" description="Helical" evidence="6">
    <location>
        <begin position="233"/>
        <end position="255"/>
    </location>
</feature>
<feature type="domain" description="Major facilitator superfamily (MFS) profile" evidence="7">
    <location>
        <begin position="229"/>
        <end position="433"/>
    </location>
</feature>
<dbReference type="PANTHER" id="PTHR19432">
    <property type="entry name" value="SUGAR TRANSPORTER"/>
    <property type="match status" value="1"/>
</dbReference>
<dbReference type="EMBL" id="JBHSMU010000015">
    <property type="protein sequence ID" value="MFC5461445.1"/>
    <property type="molecule type" value="Genomic_DNA"/>
</dbReference>
<feature type="transmembrane region" description="Helical" evidence="6">
    <location>
        <begin position="50"/>
        <end position="71"/>
    </location>
</feature>
<keyword evidence="4 6" id="KW-1133">Transmembrane helix</keyword>
<feature type="transmembrane region" description="Helical" evidence="6">
    <location>
        <begin position="154"/>
        <end position="172"/>
    </location>
</feature>
<gene>
    <name evidence="8" type="ORF">ACFPN5_16665</name>
</gene>
<evidence type="ECO:0000256" key="3">
    <source>
        <dbReference type="ARBA" id="ARBA00022692"/>
    </source>
</evidence>
<sequence length="433" mass="46696">MLDMQRRLSKPFYALTSLPATAMGFALCIQISALSWLLSTKYKLDIHEIGIVWAAGPLAGILGQVIIGFISDKTWFWGGRRRPFILIGGVLAALSVFLLPRIELVADLLGIGNLLVVAVIIALTLDLSINISFNPTRSLIADVTPDGDARTRGYTWMQTISGFWGVMAYLIGAFIDNYALISVGVIIVLAFSVLPVFLIDEPRELTPSKQAAEPVAATTAAADRSDWGQLWRLWSAHAFTWFGVQSMFVYIISFIQQHVVTPGATTEQAAAQSGHVIAISFATMNVVGFLLPALVLAPVAARIGRVRTQATCIGIMALAYFAIALFARTPGMLYVLMALVGIGWAAVVSLPFAIMSEKVDKRRMGYFMGLFNLSVVLPQLATTVVGYVLKDALDKSVLFMICGGCLAVSSVLWLLVREDKAVASPAPALAASH</sequence>
<dbReference type="PROSITE" id="PS50850">
    <property type="entry name" value="MFS"/>
    <property type="match status" value="1"/>
</dbReference>
<feature type="transmembrane region" description="Helical" evidence="6">
    <location>
        <begin position="395"/>
        <end position="416"/>
    </location>
</feature>
<feature type="transmembrane region" description="Helical" evidence="6">
    <location>
        <begin position="366"/>
        <end position="389"/>
    </location>
</feature>
<keyword evidence="5 6" id="KW-0472">Membrane</keyword>
<keyword evidence="3 6" id="KW-0812">Transmembrane</keyword>
<evidence type="ECO:0000256" key="4">
    <source>
        <dbReference type="ARBA" id="ARBA00022989"/>
    </source>
</evidence>
<feature type="transmembrane region" description="Helical" evidence="6">
    <location>
        <begin position="309"/>
        <end position="327"/>
    </location>
</feature>
<organism evidence="8 9">
    <name type="scientific">Massilia niabensis</name>
    <dbReference type="NCBI Taxonomy" id="544910"/>
    <lineage>
        <taxon>Bacteria</taxon>
        <taxon>Pseudomonadati</taxon>
        <taxon>Pseudomonadota</taxon>
        <taxon>Betaproteobacteria</taxon>
        <taxon>Burkholderiales</taxon>
        <taxon>Oxalobacteraceae</taxon>
        <taxon>Telluria group</taxon>
        <taxon>Massilia</taxon>
    </lineage>
</organism>
<comment type="subcellular location">
    <subcellularLocation>
        <location evidence="1">Membrane</location>
        <topology evidence="1">Multi-pass membrane protein</topology>
    </subcellularLocation>
</comment>
<evidence type="ECO:0000313" key="9">
    <source>
        <dbReference type="Proteomes" id="UP001596050"/>
    </source>
</evidence>